<proteinExistence type="predicted"/>
<dbReference type="RefSeq" id="WP_068190601.1">
    <property type="nucleotide sequence ID" value="NZ_CP013909.1"/>
</dbReference>
<dbReference type="AlphaFoldDB" id="A0A0U4C2W3"/>
<evidence type="ECO:0000313" key="2">
    <source>
        <dbReference type="EMBL" id="ALW84488.1"/>
    </source>
</evidence>
<keyword evidence="1" id="KW-0472">Membrane</keyword>
<feature type="transmembrane region" description="Helical" evidence="1">
    <location>
        <begin position="189"/>
        <end position="207"/>
    </location>
</feature>
<keyword evidence="1" id="KW-0812">Transmembrane</keyword>
<evidence type="ECO:0000313" key="3">
    <source>
        <dbReference type="Proteomes" id="UP000059542"/>
    </source>
</evidence>
<feature type="transmembrane region" description="Helical" evidence="1">
    <location>
        <begin position="78"/>
        <end position="97"/>
    </location>
</feature>
<feature type="transmembrane region" description="Helical" evidence="1">
    <location>
        <begin position="35"/>
        <end position="57"/>
    </location>
</feature>
<name>A0A0U4C2W3_9BACT</name>
<sequence>MITRWRSIRPIVWQLGAYAAFWAQVRLFTDLRGHFSPYVQPLLLAGAALLLSVFAVLHFLHRPAPTTGPTPAQAATRLAWGGLALLLGGAWVLYYQAPNIVNSPVDVRYSDVIPIVQNYVGRFRSGEVVYRYITNLPYPLFPNHLPLQWLPYVLPDELGLDYRWWSLGLLLLLGFGAWQVALAQQRIGWLEFALKALLPAFVLVHILKHDPFIYAQVLEPTIIAYYCVLAASVLSRSALAQAAALVLCLLSRYSVVLWVPFYLWVLWREVGRRHSLVVAGLTLLGIVGLYVVPFLSKDWTIFTHALNEYRIATVGEWSRSDGPGGNPDHIFNGLGMASWFYSYAPGDLLHKITWLQRTHLLAGGTTVLAGAALYWRLRHRLDYRLLALVVLQLYLTVFYLFLQIPYAYLFSLTLFTSAFLVLAVGGSWWRPAPVAQAPA</sequence>
<keyword evidence="1" id="KW-1133">Transmembrane helix</keyword>
<accession>A0A0U4C2W3</accession>
<feature type="transmembrane region" description="Helical" evidence="1">
    <location>
        <begin position="276"/>
        <end position="295"/>
    </location>
</feature>
<feature type="transmembrane region" description="Helical" evidence="1">
    <location>
        <begin position="409"/>
        <end position="429"/>
    </location>
</feature>
<feature type="transmembrane region" description="Helical" evidence="1">
    <location>
        <begin position="383"/>
        <end position="402"/>
    </location>
</feature>
<dbReference type="KEGG" id="hyg:AUC43_04950"/>
<dbReference type="EMBL" id="CP013909">
    <property type="protein sequence ID" value="ALW84488.1"/>
    <property type="molecule type" value="Genomic_DNA"/>
</dbReference>
<feature type="transmembrane region" description="Helical" evidence="1">
    <location>
        <begin position="360"/>
        <end position="377"/>
    </location>
</feature>
<dbReference type="Proteomes" id="UP000059542">
    <property type="component" value="Chromosome"/>
</dbReference>
<dbReference type="STRING" id="1411621.AUC43_04950"/>
<feature type="transmembrane region" description="Helical" evidence="1">
    <location>
        <begin position="12"/>
        <end position="29"/>
    </location>
</feature>
<gene>
    <name evidence="2" type="ORF">AUC43_04950</name>
</gene>
<evidence type="ECO:0008006" key="4">
    <source>
        <dbReference type="Google" id="ProtNLM"/>
    </source>
</evidence>
<feature type="transmembrane region" description="Helical" evidence="1">
    <location>
        <begin position="242"/>
        <end position="264"/>
    </location>
</feature>
<evidence type="ECO:0000256" key="1">
    <source>
        <dbReference type="SAM" id="Phobius"/>
    </source>
</evidence>
<feature type="transmembrane region" description="Helical" evidence="1">
    <location>
        <begin position="162"/>
        <end position="182"/>
    </location>
</feature>
<reference evidence="2 3" key="1">
    <citation type="submission" date="2015-12" db="EMBL/GenBank/DDBJ databases">
        <authorList>
            <person name="Shamseldin A."/>
            <person name="Moawad H."/>
            <person name="Abd El-Rahim W.M."/>
            <person name="Sadowsky M.J."/>
        </authorList>
    </citation>
    <scope>NUCLEOTIDE SEQUENCE [LARGE SCALE GENOMIC DNA]</scope>
    <source>
        <strain evidence="2 3">DG5B</strain>
    </source>
</reference>
<feature type="transmembrane region" description="Helical" evidence="1">
    <location>
        <begin position="213"/>
        <end position="235"/>
    </location>
</feature>
<dbReference type="OrthoDB" id="870852at2"/>
<organism evidence="2 3">
    <name type="scientific">Hymenobacter sedentarius</name>
    <dbReference type="NCBI Taxonomy" id="1411621"/>
    <lineage>
        <taxon>Bacteria</taxon>
        <taxon>Pseudomonadati</taxon>
        <taxon>Bacteroidota</taxon>
        <taxon>Cytophagia</taxon>
        <taxon>Cytophagales</taxon>
        <taxon>Hymenobacteraceae</taxon>
        <taxon>Hymenobacter</taxon>
    </lineage>
</organism>
<keyword evidence="3" id="KW-1185">Reference proteome</keyword>
<protein>
    <recommendedName>
        <fullName evidence="4">Glycosyltransferase RgtA/B/C/D-like domain-containing protein</fullName>
    </recommendedName>
</protein>